<proteinExistence type="predicted"/>
<dbReference type="GO" id="GO:0006281">
    <property type="term" value="P:DNA repair"/>
    <property type="evidence" value="ECO:0007669"/>
    <property type="project" value="TreeGrafter"/>
</dbReference>
<comment type="caution">
    <text evidence="1">The sequence shown here is derived from an EMBL/GenBank/DDBJ whole genome shotgun (WGS) entry which is preliminary data.</text>
</comment>
<dbReference type="SUPFAM" id="SSF56784">
    <property type="entry name" value="HAD-like"/>
    <property type="match status" value="1"/>
</dbReference>
<protein>
    <submittedName>
        <fullName evidence="1">HAD family hydrolase</fullName>
    </submittedName>
</protein>
<dbReference type="EMBL" id="SDPU01000034">
    <property type="protein sequence ID" value="RYU09973.1"/>
    <property type="molecule type" value="Genomic_DNA"/>
</dbReference>
<evidence type="ECO:0000313" key="1">
    <source>
        <dbReference type="EMBL" id="RYU09973.1"/>
    </source>
</evidence>
<dbReference type="Pfam" id="PF00702">
    <property type="entry name" value="Hydrolase"/>
    <property type="match status" value="1"/>
</dbReference>
<dbReference type="NCBIfam" id="TIGR01549">
    <property type="entry name" value="HAD-SF-IA-v1"/>
    <property type="match status" value="1"/>
</dbReference>
<dbReference type="InterPro" id="IPR006439">
    <property type="entry name" value="HAD-SF_hydro_IA"/>
</dbReference>
<keyword evidence="2" id="KW-1185">Reference proteome</keyword>
<dbReference type="Gene3D" id="1.10.150.240">
    <property type="entry name" value="Putative phosphatase, domain 2"/>
    <property type="match status" value="1"/>
</dbReference>
<dbReference type="Gene3D" id="3.40.50.1000">
    <property type="entry name" value="HAD superfamily/HAD-like"/>
    <property type="match status" value="1"/>
</dbReference>
<dbReference type="PANTHER" id="PTHR43434:SF16">
    <property type="entry name" value="BLL8046 PROTEIN"/>
    <property type="match status" value="1"/>
</dbReference>
<keyword evidence="1" id="KW-0378">Hydrolase</keyword>
<evidence type="ECO:0000313" key="2">
    <source>
        <dbReference type="Proteomes" id="UP000291189"/>
    </source>
</evidence>
<dbReference type="InterPro" id="IPR036412">
    <property type="entry name" value="HAD-like_sf"/>
</dbReference>
<gene>
    <name evidence="1" type="ORF">ETU37_19255</name>
</gene>
<dbReference type="SFLD" id="SFLDS00003">
    <property type="entry name" value="Haloacid_Dehalogenase"/>
    <property type="match status" value="1"/>
</dbReference>
<accession>A0A4Q5IVS4</accession>
<dbReference type="GO" id="GO:0005829">
    <property type="term" value="C:cytosol"/>
    <property type="evidence" value="ECO:0007669"/>
    <property type="project" value="TreeGrafter"/>
</dbReference>
<dbReference type="InterPro" id="IPR023214">
    <property type="entry name" value="HAD_sf"/>
</dbReference>
<reference evidence="1 2" key="1">
    <citation type="submission" date="2019-01" db="EMBL/GenBank/DDBJ databases">
        <title>Nocardioides guangzhouensis sp. nov., an actinobacterium isolated from soil.</title>
        <authorList>
            <person name="Fu Y."/>
            <person name="Cai Y."/>
            <person name="Lin Z."/>
            <person name="Chen P."/>
        </authorList>
    </citation>
    <scope>NUCLEOTIDE SEQUENCE [LARGE SCALE GENOMIC DNA]</scope>
    <source>
        <strain evidence="1 2">NBRC 105384</strain>
    </source>
</reference>
<dbReference type="RefSeq" id="WP_129988970.1">
    <property type="nucleotide sequence ID" value="NZ_SDPU01000034.1"/>
</dbReference>
<dbReference type="OrthoDB" id="9793014at2"/>
<name>A0A4Q5IVS4_9ACTN</name>
<dbReference type="InterPro" id="IPR050155">
    <property type="entry name" value="HAD-like_hydrolase_sf"/>
</dbReference>
<sequence>MDTVVLDVDGTLVDSVYTHVQAWCRAFHAIGTDVPSWRIHRSIGMGGDRLVTEVAGERVETALGDEVRRLHAEFYEELFPTVRALPGADDLLGALTKLGLGVVLASSGSAEHTALAVELVGANDLDTPVVTSSDVAASKPAPDLVEAALDRAGSRDAVLVGDSVWDVRSAVSAGIPAIGLRCGGFSAAELRDAGCMAVHDGPADLVEVIDEAGRQGLTLGR</sequence>
<dbReference type="Proteomes" id="UP000291189">
    <property type="component" value="Unassembled WGS sequence"/>
</dbReference>
<organism evidence="1 2">
    <name type="scientific">Nocardioides iriomotensis</name>
    <dbReference type="NCBI Taxonomy" id="715784"/>
    <lineage>
        <taxon>Bacteria</taxon>
        <taxon>Bacillati</taxon>
        <taxon>Actinomycetota</taxon>
        <taxon>Actinomycetes</taxon>
        <taxon>Propionibacteriales</taxon>
        <taxon>Nocardioidaceae</taxon>
        <taxon>Nocardioides</taxon>
    </lineage>
</organism>
<dbReference type="PANTHER" id="PTHR43434">
    <property type="entry name" value="PHOSPHOGLYCOLATE PHOSPHATASE"/>
    <property type="match status" value="1"/>
</dbReference>
<dbReference type="GO" id="GO:0008967">
    <property type="term" value="F:phosphoglycolate phosphatase activity"/>
    <property type="evidence" value="ECO:0007669"/>
    <property type="project" value="TreeGrafter"/>
</dbReference>
<dbReference type="InterPro" id="IPR023198">
    <property type="entry name" value="PGP-like_dom2"/>
</dbReference>
<dbReference type="SFLD" id="SFLDG01129">
    <property type="entry name" value="C1.5:_HAD__Beta-PGM__Phosphata"/>
    <property type="match status" value="1"/>
</dbReference>
<dbReference type="AlphaFoldDB" id="A0A4Q5IVS4"/>